<protein>
    <submittedName>
        <fullName evidence="1">Uncharacterized protein</fullName>
    </submittedName>
</protein>
<sequence length="97" mass="10795">MTTKSRKIHHGRRHKTAKRSLFKKIKNTTYRAIPIVKSGLKKVGTTAIKATPVIEKGLGGLYNSVLSGLNLGVKGVKKGIHMISSKKKQHKRSSRRH</sequence>
<dbReference type="AlphaFoldDB" id="A0A6C0DHC0"/>
<dbReference type="EMBL" id="MN739614">
    <property type="protein sequence ID" value="QHT15927.1"/>
    <property type="molecule type" value="Genomic_DNA"/>
</dbReference>
<organism evidence="1">
    <name type="scientific">viral metagenome</name>
    <dbReference type="NCBI Taxonomy" id="1070528"/>
    <lineage>
        <taxon>unclassified sequences</taxon>
        <taxon>metagenomes</taxon>
        <taxon>organismal metagenomes</taxon>
    </lineage>
</organism>
<proteinExistence type="predicted"/>
<accession>A0A6C0DHC0</accession>
<evidence type="ECO:0000313" key="1">
    <source>
        <dbReference type="EMBL" id="QHT15927.1"/>
    </source>
</evidence>
<name>A0A6C0DHC0_9ZZZZ</name>
<reference evidence="1" key="1">
    <citation type="journal article" date="2020" name="Nature">
        <title>Giant virus diversity and host interactions through global metagenomics.</title>
        <authorList>
            <person name="Schulz F."/>
            <person name="Roux S."/>
            <person name="Paez-Espino D."/>
            <person name="Jungbluth S."/>
            <person name="Walsh D.A."/>
            <person name="Denef V.J."/>
            <person name="McMahon K.D."/>
            <person name="Konstantinidis K.T."/>
            <person name="Eloe-Fadrosh E.A."/>
            <person name="Kyrpides N.C."/>
            <person name="Woyke T."/>
        </authorList>
    </citation>
    <scope>NUCLEOTIDE SEQUENCE</scope>
    <source>
        <strain evidence="1">GVMAG-M-3300023174-182</strain>
    </source>
</reference>